<reference evidence="2 3" key="1">
    <citation type="submission" date="2021-01" db="EMBL/GenBank/DDBJ databases">
        <title>Adiantum capillus-veneris genome.</title>
        <authorList>
            <person name="Fang Y."/>
            <person name="Liao Q."/>
        </authorList>
    </citation>
    <scope>NUCLEOTIDE SEQUENCE [LARGE SCALE GENOMIC DNA]</scope>
    <source>
        <strain evidence="2">H3</strain>
        <tissue evidence="2">Leaf</tissue>
    </source>
</reference>
<organism evidence="2 3">
    <name type="scientific">Adiantum capillus-veneris</name>
    <name type="common">Maidenhair fern</name>
    <dbReference type="NCBI Taxonomy" id="13818"/>
    <lineage>
        <taxon>Eukaryota</taxon>
        <taxon>Viridiplantae</taxon>
        <taxon>Streptophyta</taxon>
        <taxon>Embryophyta</taxon>
        <taxon>Tracheophyta</taxon>
        <taxon>Polypodiopsida</taxon>
        <taxon>Polypodiidae</taxon>
        <taxon>Polypodiales</taxon>
        <taxon>Pteridineae</taxon>
        <taxon>Pteridaceae</taxon>
        <taxon>Vittarioideae</taxon>
        <taxon>Adiantum</taxon>
    </lineage>
</organism>
<gene>
    <name evidence="2" type="ORF">GOP47_0005448</name>
</gene>
<comment type="caution">
    <text evidence="2">The sequence shown here is derived from an EMBL/GenBank/DDBJ whole genome shotgun (WGS) entry which is preliminary data.</text>
</comment>
<protein>
    <submittedName>
        <fullName evidence="2">Uncharacterized protein</fullName>
    </submittedName>
</protein>
<feature type="region of interest" description="Disordered" evidence="1">
    <location>
        <begin position="135"/>
        <end position="164"/>
    </location>
</feature>
<accession>A0A9D4V5K3</accession>
<evidence type="ECO:0000313" key="3">
    <source>
        <dbReference type="Proteomes" id="UP000886520"/>
    </source>
</evidence>
<dbReference type="Proteomes" id="UP000886520">
    <property type="component" value="Chromosome 5"/>
</dbReference>
<dbReference type="AlphaFoldDB" id="A0A9D4V5K3"/>
<evidence type="ECO:0000256" key="1">
    <source>
        <dbReference type="SAM" id="MobiDB-lite"/>
    </source>
</evidence>
<feature type="compositionally biased region" description="Acidic residues" evidence="1">
    <location>
        <begin position="143"/>
        <end position="164"/>
    </location>
</feature>
<dbReference type="EMBL" id="JABFUD020000005">
    <property type="protein sequence ID" value="KAI5079969.1"/>
    <property type="molecule type" value="Genomic_DNA"/>
</dbReference>
<evidence type="ECO:0000313" key="2">
    <source>
        <dbReference type="EMBL" id="KAI5079969.1"/>
    </source>
</evidence>
<sequence length="164" mass="18654">MGEKGVAIEFTNRQVHNTPLNVEYIGTWLENIQKVEKSSITQAKSKAKLPLMPYLGAMLALTRIVYCALDRMDLLPPPWDVSVNAQIESKSLVPPVKFSDKECLRKHIEERKRKREVAKLHCILLPLKKTRSMKPMTPILDVPNEEGETKDDDGGNDEDFMPPE</sequence>
<keyword evidence="3" id="KW-1185">Reference proteome</keyword>
<name>A0A9D4V5K3_ADICA</name>
<proteinExistence type="predicted"/>